<dbReference type="Pfam" id="PF13392">
    <property type="entry name" value="HNH_3"/>
    <property type="match status" value="1"/>
</dbReference>
<organism evidence="2 3">
    <name type="scientific">Cronobacter phage JC03</name>
    <dbReference type="NCBI Taxonomy" id="2831170"/>
    <lineage>
        <taxon>Viruses</taxon>
        <taxon>Duplodnaviria</taxon>
        <taxon>Heunggongvirae</taxon>
        <taxon>Uroviricota</taxon>
        <taxon>Caudoviricetes</taxon>
        <taxon>Pantevenvirales</taxon>
        <taxon>Straboviridae</taxon>
        <taxon>Pseudotevenvirus</taxon>
        <taxon>Pseudotevenvirus gap161</taxon>
    </lineage>
</organism>
<reference evidence="2" key="1">
    <citation type="submission" date="2021-03" db="EMBL/GenBank/DDBJ databases">
        <title>Characterization and complete genome analysis of a novel phage JC03 infecting Cronobacter sakazakii.</title>
        <authorList>
            <person name="Jiang J."/>
            <person name="Zhao C."/>
            <person name="Li Z."/>
            <person name="Xu C."/>
        </authorList>
    </citation>
    <scope>NUCLEOTIDE SEQUENCE</scope>
</reference>
<evidence type="ECO:0000313" key="3">
    <source>
        <dbReference type="Proteomes" id="UP000678368"/>
    </source>
</evidence>
<proteinExistence type="predicted"/>
<name>A0A8E7FMK6_9CAUD</name>
<gene>
    <name evidence="2" type="ORF">AKFOPBLP_00247</name>
</gene>
<dbReference type="Proteomes" id="UP000678368">
    <property type="component" value="Segment"/>
</dbReference>
<accession>A0A8E7FMK6</accession>
<sequence>MQSVTKAQKCEATTTQEELLNYFTYEEETGFLYWKNPTSRRVKAGERAGCLTKHGYYCVMVKGVLLYAHRVIWCMYTGKWPKFQLDHKDRNRANNRMNNLREVTNQKNSLNKGVISSNTSGTTGVYLNTRGKYTAQITVNGKTKSLGSFSNINDAISAREEAFNLRKTELEL</sequence>
<evidence type="ECO:0000259" key="1">
    <source>
        <dbReference type="Pfam" id="PF13392"/>
    </source>
</evidence>
<protein>
    <recommendedName>
        <fullName evidence="1">HNH nuclease domain-containing protein</fullName>
    </recommendedName>
</protein>
<evidence type="ECO:0000313" key="2">
    <source>
        <dbReference type="EMBL" id="QVW27467.1"/>
    </source>
</evidence>
<dbReference type="InterPro" id="IPR003615">
    <property type="entry name" value="HNH_nuc"/>
</dbReference>
<dbReference type="EMBL" id="MW767161">
    <property type="protein sequence ID" value="QVW27467.1"/>
    <property type="molecule type" value="Genomic_DNA"/>
</dbReference>
<feature type="domain" description="HNH nuclease" evidence="1">
    <location>
        <begin position="67"/>
        <end position="109"/>
    </location>
</feature>